<dbReference type="GO" id="GO:0009507">
    <property type="term" value="C:chloroplast"/>
    <property type="evidence" value="ECO:0007669"/>
    <property type="project" value="UniProtKB-SubCell"/>
</dbReference>
<feature type="domain" description="Isoamylase 1-3-like C-terminal" evidence="15">
    <location>
        <begin position="741"/>
        <end position="831"/>
    </location>
</feature>
<dbReference type="Proteomes" id="UP000195402">
    <property type="component" value="Unassembled WGS sequence"/>
</dbReference>
<dbReference type="CDD" id="cd11346">
    <property type="entry name" value="AmyAc_plant_IsoA"/>
    <property type="match status" value="1"/>
</dbReference>
<evidence type="ECO:0000256" key="9">
    <source>
        <dbReference type="ARBA" id="ARBA00022989"/>
    </source>
</evidence>
<evidence type="ECO:0000256" key="4">
    <source>
        <dbReference type="ARBA" id="ARBA00008061"/>
    </source>
</evidence>
<dbReference type="GO" id="GO:0019252">
    <property type="term" value="P:starch biosynthetic process"/>
    <property type="evidence" value="ECO:0007669"/>
    <property type="project" value="InterPro"/>
</dbReference>
<dbReference type="EMBL" id="MVGT01000148">
    <property type="protein sequence ID" value="OVA20071.1"/>
    <property type="molecule type" value="Genomic_DNA"/>
</dbReference>
<dbReference type="InterPro" id="IPR005016">
    <property type="entry name" value="TDE1/TMS"/>
</dbReference>
<dbReference type="Gene3D" id="2.60.40.1180">
    <property type="entry name" value="Golgi alpha-mannosidase II"/>
    <property type="match status" value="1"/>
</dbReference>
<keyword evidence="17" id="KW-1185">Reference proteome</keyword>
<proteinExistence type="inferred from homology"/>
<dbReference type="SUPFAM" id="SSF51445">
    <property type="entry name" value="(Trans)glycosidases"/>
    <property type="match status" value="1"/>
</dbReference>
<evidence type="ECO:0000256" key="6">
    <source>
        <dbReference type="ARBA" id="ARBA00022640"/>
    </source>
</evidence>
<dbReference type="InterPro" id="IPR044505">
    <property type="entry name" value="GlgX_Isoamylase_N_E_set"/>
</dbReference>
<evidence type="ECO:0000313" key="16">
    <source>
        <dbReference type="EMBL" id="OVA20071.1"/>
    </source>
</evidence>
<reference evidence="16 17" key="1">
    <citation type="journal article" date="2017" name="Mol. Plant">
        <title>The Genome of Medicinal Plant Macleaya cordata Provides New Insights into Benzylisoquinoline Alkaloids Metabolism.</title>
        <authorList>
            <person name="Liu X."/>
            <person name="Liu Y."/>
            <person name="Huang P."/>
            <person name="Ma Y."/>
            <person name="Qing Z."/>
            <person name="Tang Q."/>
            <person name="Cao H."/>
            <person name="Cheng P."/>
            <person name="Zheng Y."/>
            <person name="Yuan Z."/>
            <person name="Zhou Y."/>
            <person name="Liu J."/>
            <person name="Tang Z."/>
            <person name="Zhuo Y."/>
            <person name="Zhang Y."/>
            <person name="Yu L."/>
            <person name="Huang J."/>
            <person name="Yang P."/>
            <person name="Peng Q."/>
            <person name="Zhang J."/>
            <person name="Jiang W."/>
            <person name="Zhang Z."/>
            <person name="Lin K."/>
            <person name="Ro D.K."/>
            <person name="Chen X."/>
            <person name="Xiong X."/>
            <person name="Shang Y."/>
            <person name="Huang S."/>
            <person name="Zeng J."/>
        </authorList>
    </citation>
    <scope>NUCLEOTIDE SEQUENCE [LARGE SCALE GENOMIC DNA]</scope>
    <source>
        <strain evidence="17">cv. BLH2017</strain>
        <tissue evidence="16">Root</tissue>
    </source>
</reference>
<feature type="transmembrane region" description="Helical" evidence="12">
    <location>
        <begin position="1078"/>
        <end position="1098"/>
    </location>
</feature>
<dbReference type="PANTHER" id="PTHR43002">
    <property type="entry name" value="GLYCOGEN DEBRANCHING ENZYME"/>
    <property type="match status" value="1"/>
</dbReference>
<dbReference type="AlphaFoldDB" id="A0A200RBI4"/>
<keyword evidence="10 12" id="KW-0472">Membrane</keyword>
<dbReference type="InterPro" id="IPR004193">
    <property type="entry name" value="Glyco_hydro_13_N"/>
</dbReference>
<dbReference type="InParanoid" id="A0A200RBI4"/>
<feature type="transmembrane region" description="Helical" evidence="12">
    <location>
        <begin position="877"/>
        <end position="897"/>
    </location>
</feature>
<evidence type="ECO:0000256" key="1">
    <source>
        <dbReference type="ARBA" id="ARBA00004141"/>
    </source>
</evidence>
<dbReference type="InterPro" id="IPR014756">
    <property type="entry name" value="Ig_E-set"/>
</dbReference>
<evidence type="ECO:0000256" key="11">
    <source>
        <dbReference type="SAM" id="MobiDB-lite"/>
    </source>
</evidence>
<evidence type="ECO:0000259" key="14">
    <source>
        <dbReference type="Pfam" id="PF02922"/>
    </source>
</evidence>
<keyword evidence="5" id="KW-0150">Chloroplast</keyword>
<dbReference type="InterPro" id="IPR017853">
    <property type="entry name" value="GH"/>
</dbReference>
<feature type="compositionally biased region" description="Low complexity" evidence="11">
    <location>
        <begin position="1103"/>
        <end position="1119"/>
    </location>
</feature>
<feature type="transmembrane region" description="Helical" evidence="12">
    <location>
        <begin position="918"/>
        <end position="939"/>
    </location>
</feature>
<comment type="subcellular location">
    <subcellularLocation>
        <location evidence="1">Membrane</location>
        <topology evidence="1">Multi-pass membrane protein</topology>
    </subcellularLocation>
    <subcellularLocation>
        <location evidence="2">Plastid</location>
        <location evidence="2">Chloroplast</location>
    </subcellularLocation>
</comment>
<dbReference type="Pfam" id="PF03348">
    <property type="entry name" value="Serinc"/>
    <property type="match status" value="1"/>
</dbReference>
<evidence type="ECO:0000256" key="7">
    <source>
        <dbReference type="ARBA" id="ARBA00022692"/>
    </source>
</evidence>
<keyword evidence="6" id="KW-0934">Plastid</keyword>
<dbReference type="OrthoDB" id="204980at2759"/>
<organism evidence="16 17">
    <name type="scientific">Macleaya cordata</name>
    <name type="common">Five-seeded plume-poppy</name>
    <name type="synonym">Bocconia cordata</name>
    <dbReference type="NCBI Taxonomy" id="56857"/>
    <lineage>
        <taxon>Eukaryota</taxon>
        <taxon>Viridiplantae</taxon>
        <taxon>Streptophyta</taxon>
        <taxon>Embryophyta</taxon>
        <taxon>Tracheophyta</taxon>
        <taxon>Spermatophyta</taxon>
        <taxon>Magnoliopsida</taxon>
        <taxon>Ranunculales</taxon>
        <taxon>Papaveraceae</taxon>
        <taxon>Papaveroideae</taxon>
        <taxon>Macleaya</taxon>
    </lineage>
</organism>
<dbReference type="GO" id="GO:0019156">
    <property type="term" value="F:isoamylase activity"/>
    <property type="evidence" value="ECO:0007669"/>
    <property type="project" value="InterPro"/>
</dbReference>
<gene>
    <name evidence="16" type="ORF">BVC80_1665g24</name>
</gene>
<comment type="similarity">
    <text evidence="4">Belongs to the glycosyl hydrolase 13 family.</text>
</comment>
<dbReference type="FunCoup" id="A0A200RBI4">
    <property type="interactions" value="876"/>
</dbReference>
<protein>
    <submittedName>
        <fullName evidence="16">Glycoside hydrolase</fullName>
    </submittedName>
</protein>
<evidence type="ECO:0000259" key="13">
    <source>
        <dbReference type="Pfam" id="PF00128"/>
    </source>
</evidence>
<keyword evidence="16" id="KW-0378">Hydrolase</keyword>
<feature type="domain" description="Glycoside hydrolase family 13 N-terminal" evidence="14">
    <location>
        <begin position="199"/>
        <end position="291"/>
    </location>
</feature>
<sequence>MANLPPTLTIHTQHLPHGAIKLAKLKGATCFYTQNKGTQNLRRMNILGRNLFSEERGINMTRNSECYLELKVAAASQSSAYQTGPDLYTSTVEELENASTYLFRTETGGQVKVIVGRSNMKYVVYVEVSSLPQWSNEDMLVLNWGMFRSNSSSLLPMNPLISAPGTVSNTTQTPFMQESLGRKTNFCVPVGISSGYPAPLGISFSNDGSVNFAFFSRNTESIVLCLYDEMTDKPSSEIDLDPYVNRTGDVWHVSMGGVGPYKSYGYRCKADLLKDEGDRSQASHVLLDPYAKILKSSFPDHPGSVSLVNCLGGLCREPSFDWSGDTRLCLPMENLVVYRLNVAQFTEDKSSQLPTGVAGTFSGLTEKLHHFKALGVNAIMLEPIFPFDEQKGPYFPYNFFSPTNLYGPSRDSVSAINSMKEMVKNLHANNIEVLLEVVFTLTAEDGDSAPQPIGLHGIHKSSFYVVDDTVESRAKSSLNCNDPIIQRMVLDSLRHWVTEFHIDGFCFMNASALLRGLNGEHLSRPPLIEAIAFDPLLSKTKIIADCWDPCNVALEKIRFPHWKRWAEMNTKFCHDVRSFLRGEGLLSDLATRLCGSGDIFLDGRGPAFSFNFITRNFGLPLVDLVSFSAGELSSQLSWNCGVEGPTNKAVVLERRLKQIRNFLFILNISLGVPVLNMGDECGQSSNGSPSYSDRKSFDWDALRTGYGVQMTQYIAFLSSLRMRRSDLFQKRSFMLEESIDWIGSNQAQPRWEDPSSKFLAMMLKADGDAIKSSSESSDKRGDLFIVFNASDNSENVNLPPPSEGMAWVRLIDTALPFPGFFLTDGACVIEKMEGLAAYEIKSHSCALFESKSPNLEEMFGINSPDHPHTKEWLQSNAVFRVSLGNFLFFGSLALIMIGVKDQNDKRHAMHHGGWILKIVVWALLIILMFFLPDVIITIYETLSKFGSGLFLLVQVIILLDFTHTWNDAWVEKDEQKWYIALLAVSVGCYIAAFTFSGVLFIWFNPPGHDCGLNVFFIVMTMILAFGFAIIALHPQVNGSLLPASVISVYCSYVLYSALSSEPRDYVCNGLHNRSKGVSTGNLILGMLTTVLSVLYSACRAGSSTTFLSPPSSPKSGGRKPLLEPTELEEGKKDKETEATPVSYSYMFFHLIFALASMYSGMLLTGWTSSTSTGTELIDVGWTSVWVRICTQWVTAGLYVWSLVAPLLFPDREFF</sequence>
<feature type="transmembrane region" description="Helical" evidence="12">
    <location>
        <begin position="945"/>
        <end position="965"/>
    </location>
</feature>
<evidence type="ECO:0000256" key="8">
    <source>
        <dbReference type="ARBA" id="ARBA00022946"/>
    </source>
</evidence>
<dbReference type="InterPro" id="IPR048650">
    <property type="entry name" value="ISOA1-3-like_C"/>
</dbReference>
<keyword evidence="7 12" id="KW-0812">Transmembrane</keyword>
<dbReference type="SUPFAM" id="SSF81296">
    <property type="entry name" value="E set domains"/>
    <property type="match status" value="1"/>
</dbReference>
<name>A0A200RBI4_MACCD</name>
<keyword evidence="8" id="KW-0809">Transit peptide</keyword>
<evidence type="ECO:0000256" key="3">
    <source>
        <dbReference type="ARBA" id="ARBA00006665"/>
    </source>
</evidence>
<feature type="domain" description="Glycosyl hydrolase family 13 catalytic" evidence="13">
    <location>
        <begin position="358"/>
        <end position="444"/>
    </location>
</feature>
<dbReference type="Pfam" id="PF21156">
    <property type="entry name" value="ISOA1-3_C"/>
    <property type="match status" value="1"/>
</dbReference>
<dbReference type="Pfam" id="PF02922">
    <property type="entry name" value="CBM_48"/>
    <property type="match status" value="1"/>
</dbReference>
<dbReference type="Gene3D" id="2.60.40.10">
    <property type="entry name" value="Immunoglobulins"/>
    <property type="match status" value="1"/>
</dbReference>
<dbReference type="STRING" id="56857.A0A200RBI4"/>
<evidence type="ECO:0000256" key="12">
    <source>
        <dbReference type="SAM" id="Phobius"/>
    </source>
</evidence>
<comment type="similarity">
    <text evidence="3">Belongs to the TDE1 family.</text>
</comment>
<feature type="transmembrane region" description="Helical" evidence="12">
    <location>
        <begin position="1039"/>
        <end position="1058"/>
    </location>
</feature>
<dbReference type="GO" id="GO:0016020">
    <property type="term" value="C:membrane"/>
    <property type="evidence" value="ECO:0007669"/>
    <property type="project" value="UniProtKB-SubCell"/>
</dbReference>
<evidence type="ECO:0000256" key="5">
    <source>
        <dbReference type="ARBA" id="ARBA00022528"/>
    </source>
</evidence>
<keyword evidence="9 12" id="KW-1133">Transmembrane helix</keyword>
<comment type="caution">
    <text evidence="16">The sequence shown here is derived from an EMBL/GenBank/DDBJ whole genome shotgun (WGS) entry which is preliminary data.</text>
</comment>
<dbReference type="InterPro" id="IPR013783">
    <property type="entry name" value="Ig-like_fold"/>
</dbReference>
<dbReference type="SUPFAM" id="SSF51011">
    <property type="entry name" value="Glycosyl hydrolase domain"/>
    <property type="match status" value="1"/>
</dbReference>
<feature type="transmembrane region" description="Helical" evidence="12">
    <location>
        <begin position="1014"/>
        <end position="1032"/>
    </location>
</feature>
<accession>A0A200RBI4</accession>
<dbReference type="Gene3D" id="3.20.20.80">
    <property type="entry name" value="Glycosidases"/>
    <property type="match status" value="1"/>
</dbReference>
<dbReference type="InterPro" id="IPR044096">
    <property type="entry name" value="AmyAc_plant_ISA2"/>
</dbReference>
<evidence type="ECO:0000259" key="15">
    <source>
        <dbReference type="Pfam" id="PF21156"/>
    </source>
</evidence>
<evidence type="ECO:0000256" key="2">
    <source>
        <dbReference type="ARBA" id="ARBA00004229"/>
    </source>
</evidence>
<evidence type="ECO:0000313" key="17">
    <source>
        <dbReference type="Proteomes" id="UP000195402"/>
    </source>
</evidence>
<feature type="region of interest" description="Disordered" evidence="11">
    <location>
        <begin position="1103"/>
        <end position="1135"/>
    </location>
</feature>
<feature type="transmembrane region" description="Helical" evidence="12">
    <location>
        <begin position="977"/>
        <end position="1002"/>
    </location>
</feature>
<dbReference type="InterPro" id="IPR013780">
    <property type="entry name" value="Glyco_hydro_b"/>
</dbReference>
<dbReference type="InterPro" id="IPR006047">
    <property type="entry name" value="GH13_cat_dom"/>
</dbReference>
<feature type="transmembrane region" description="Helical" evidence="12">
    <location>
        <begin position="1141"/>
        <end position="1164"/>
    </location>
</feature>
<dbReference type="Pfam" id="PF00128">
    <property type="entry name" value="Alpha-amylase"/>
    <property type="match status" value="1"/>
</dbReference>
<evidence type="ECO:0000256" key="10">
    <source>
        <dbReference type="ARBA" id="ARBA00023136"/>
    </source>
</evidence>
<dbReference type="CDD" id="cd02856">
    <property type="entry name" value="E_set_GDE_Isoamylase_N"/>
    <property type="match status" value="1"/>
</dbReference>